<dbReference type="EC" id="2.3.2.27" evidence="4"/>
<feature type="region of interest" description="Disordered" evidence="15">
    <location>
        <begin position="1360"/>
        <end position="1441"/>
    </location>
</feature>
<dbReference type="GO" id="GO:0070531">
    <property type="term" value="C:BRCA1-A complex"/>
    <property type="evidence" value="ECO:0007669"/>
    <property type="project" value="TreeGrafter"/>
</dbReference>
<evidence type="ECO:0000256" key="12">
    <source>
        <dbReference type="ARBA" id="ARBA00022833"/>
    </source>
</evidence>
<dbReference type="InterPro" id="IPR013083">
    <property type="entry name" value="Znf_RING/FYVE/PHD"/>
</dbReference>
<dbReference type="Proteomes" id="UP000653271">
    <property type="component" value="Unassembled WGS sequence"/>
</dbReference>
<feature type="domain" description="BRCT" evidence="16">
    <location>
        <begin position="1481"/>
        <end position="1565"/>
    </location>
</feature>
<evidence type="ECO:0000256" key="13">
    <source>
        <dbReference type="ARBA" id="ARBA00023204"/>
    </source>
</evidence>
<dbReference type="InterPro" id="IPR011364">
    <property type="entry name" value="BRCA1"/>
</dbReference>
<keyword evidence="6" id="KW-0808">Transferase</keyword>
<feature type="compositionally biased region" description="Polar residues" evidence="15">
    <location>
        <begin position="1214"/>
        <end position="1223"/>
    </location>
</feature>
<evidence type="ECO:0000256" key="3">
    <source>
        <dbReference type="ARBA" id="ARBA00004496"/>
    </source>
</evidence>
<gene>
    <name evidence="17" type="primary">Brca1</name>
    <name evidence="17" type="ORF">PIACAY_R11720</name>
</gene>
<evidence type="ECO:0000256" key="10">
    <source>
        <dbReference type="ARBA" id="ARBA00022771"/>
    </source>
</evidence>
<dbReference type="FunFam" id="3.40.50.10190:FF:000006">
    <property type="entry name" value="Breast cancer type 1 susceptibility protein homolog"/>
    <property type="match status" value="1"/>
</dbReference>
<dbReference type="GO" id="GO:0005737">
    <property type="term" value="C:cytoplasm"/>
    <property type="evidence" value="ECO:0007669"/>
    <property type="project" value="UniProtKB-SubCell"/>
</dbReference>
<evidence type="ECO:0000313" key="18">
    <source>
        <dbReference type="Proteomes" id="UP000653271"/>
    </source>
</evidence>
<feature type="region of interest" description="Disordered" evidence="15">
    <location>
        <begin position="1186"/>
        <end position="1223"/>
    </location>
</feature>
<feature type="region of interest" description="Disordered" evidence="15">
    <location>
        <begin position="600"/>
        <end position="628"/>
    </location>
</feature>
<sequence length="1685" mass="187075">FCRFCMFKLLSKKKNGVVECPLCKTEVTKRSLKENSRFKQLIEGLLETIRAFELDTGVKFLSGHRFPKTSTEAPAAELLCEESSVIQSKGFRKRKKNAKENGQENCTLLEANVDTDTRVKRCPLGNKAQKCDSEKGVYIELGKISLSNRLEDKEALQISSQEKLQEVKSAEKETEYSSNAQPDKLGAKDIILVPPNVTGESDFSKEGTWSVTEYAKPGEANGTECQSSPLNLPAVDVLTDQCNTMDNASPLRDGDSSFFKNTEEMDVEQAQCISRSKELGLKDSSESRLDKSKEIDIVERSVKPVEIDDSKNNSFHEEPPPLDKVLQLDTPHNSTSNQVSRKRLKRSIQKVNEWFSKSNEILSSKSSQDDSTGETDVSGEGDTGLSDKDSCISEKTNPMVGSMEVTVVEGNKRLSKQTASSIKDRIFGKTYKRERKSNPPVILTDILPTAKKEDVTPAEKCLNNSSKDGRKRKRKTVCALQPEDFIKRRDTDESGGHPLSVNECLGEAEKKRYDECSAVDQSHLTENREDHKLRELEEGGESMWEKTTEKVTGKHCDEEFELNNCDQKNTKKKSSASKKCRHPTRTMCALQLVVDRNAVSPHPAEPEIDSYPSSEEARKADSEQRRVRRSRRLQLLAEEMKKESGEGVVTKGARKSDSDHEGSVFGVERNVLVHPSKCKDSCESQGTLSCKPLTNLEGGDLEENEMQVKLKNLSDAAETAKSLFSPTSSHQHSNCSAIPDSGSQEGEIQGSPSLLQSLSTTVVQPVSHQTEEPTESSTAFPQDKGHDTQNVPGDCRMEKLPVAKKVSELTKEAEDSELDTQNLRNIFRHSKRLSFSLYPPMRACAVEAAAAETVKIPHADQIENEHSKYLSTKKKQLETCESASPVTSSVSNTEFMHMGEHQDDVSKVGNQGNLTPVKMDTARTGDKNELQKREWENEKTMSTDMGMERELKQNPIKSKRNQSDQSDTEDSLSKRNSLTTVDSICSCSESSQAKKAETVDRKGHFHSRAMICPANDQQRLAEFSHEIAGKKGSKRERKQVKGYEEQATQGAGPGVPECSVTETQEGPLKGNSGLTGLSETPDGLLCCDDTGENTSFSDTDRRERSAVFVKSSNNAPVKELHNKTVSSVPRSQCIQRPRRRAQKLQSSDEESSEDEELPCFQELIFGKSVSTPLQINEQVASVLESSVSPVTLPRNRSPDDNDVQKLPGAALSNGCDSPSQESECSVNLFSSQSNMSEESADGAQELKKPSILDCASKEVRSVNESKETSQSHNGMLKRTKTNFKDECQEDPNMGANLGEASAYDSETSYVEDSYEPFSQSEILTTQQKNVMQNNLKKLQQEMAVLEAALKQHGNEDCELLPVHRKLPRSSSEGTLEMEQMRQERENTEEQKSGSAPNSTSVLSNLSGNVTRSPNNSSSSARLHPRAEATNSSVVAQNADRSCAQERKSKRSVCFPVSALHNTAGKENATGPVVTDKKEMSIVASGLNQSEHLMVQNFARKTQSTLTNHIAEGTTHVIMKTDKELVCERTLKYFLGIAGRKWVVSYQWVIQSFKEGRILDEEDFEVRGDVVNGRNHQGPKRARQSLTGKIFKDFEICCYGPFTDMTTEHLERMVELCGASVVKQLHLFTHAKNSTAVVVVQPDAWTEDMDYTALQQKSNVAIVTREWVLDSIALFECQEFDAYLVS</sequence>
<keyword evidence="12" id="KW-0862">Zinc</keyword>
<name>A0A850X5F8_PIACA</name>
<keyword evidence="13" id="KW-0234">DNA repair</keyword>
<feature type="region of interest" description="Disordered" evidence="15">
    <location>
        <begin position="1028"/>
        <end position="1082"/>
    </location>
</feature>
<dbReference type="PROSITE" id="PS50172">
    <property type="entry name" value="BRCT"/>
    <property type="match status" value="2"/>
</dbReference>
<keyword evidence="5" id="KW-0963">Cytoplasm</keyword>
<feature type="compositionally biased region" description="Basic and acidic residues" evidence="15">
    <location>
        <begin position="615"/>
        <end position="625"/>
    </location>
</feature>
<dbReference type="SUPFAM" id="SSF52113">
    <property type="entry name" value="BRCT domain"/>
    <property type="match status" value="2"/>
</dbReference>
<feature type="compositionally biased region" description="Polar residues" evidence="15">
    <location>
        <begin position="722"/>
        <end position="768"/>
    </location>
</feature>
<dbReference type="FunFam" id="3.40.50.10190:FF:000025">
    <property type="entry name" value="Breast cancer type 1 susceptibility protein homolog"/>
    <property type="match status" value="1"/>
</dbReference>
<feature type="compositionally biased region" description="Acidic residues" evidence="15">
    <location>
        <begin position="1147"/>
        <end position="1156"/>
    </location>
</feature>
<proteinExistence type="predicted"/>
<dbReference type="PRINTS" id="PR00493">
    <property type="entry name" value="BRSTCANCERI"/>
</dbReference>
<feature type="region of interest" description="Disordered" evidence="15">
    <location>
        <begin position="361"/>
        <end position="398"/>
    </location>
</feature>
<evidence type="ECO:0000256" key="11">
    <source>
        <dbReference type="ARBA" id="ARBA00022786"/>
    </source>
</evidence>
<dbReference type="EMBL" id="WAAB01016910">
    <property type="protein sequence ID" value="NWH77946.1"/>
    <property type="molecule type" value="Genomic_DNA"/>
</dbReference>
<feature type="compositionally biased region" description="Polar residues" evidence="15">
    <location>
        <begin position="1428"/>
        <end position="1439"/>
    </location>
</feature>
<evidence type="ECO:0000256" key="4">
    <source>
        <dbReference type="ARBA" id="ARBA00012483"/>
    </source>
</evidence>
<dbReference type="PANTHER" id="PTHR13763:SF0">
    <property type="entry name" value="BREAST CANCER TYPE 1 SUSCEPTIBILITY PROTEIN"/>
    <property type="match status" value="1"/>
</dbReference>
<evidence type="ECO:0000256" key="9">
    <source>
        <dbReference type="ARBA" id="ARBA00022763"/>
    </source>
</evidence>
<dbReference type="InterPro" id="IPR036420">
    <property type="entry name" value="BRCT_dom_sf"/>
</dbReference>
<dbReference type="InterPro" id="IPR025994">
    <property type="entry name" value="BRCA1_serine_dom"/>
</dbReference>
<evidence type="ECO:0000313" key="17">
    <source>
        <dbReference type="EMBL" id="NWH77946.1"/>
    </source>
</evidence>
<evidence type="ECO:0000256" key="1">
    <source>
        <dbReference type="ARBA" id="ARBA00000900"/>
    </source>
</evidence>
<dbReference type="CDD" id="cd17735">
    <property type="entry name" value="BRCT_BRCA1_rpt1"/>
    <property type="match status" value="1"/>
</dbReference>
<dbReference type="Gene3D" id="3.30.40.10">
    <property type="entry name" value="Zinc/RING finger domain, C3HC4 (zinc finger)"/>
    <property type="match status" value="1"/>
</dbReference>
<feature type="non-terminal residue" evidence="17">
    <location>
        <position position="1"/>
    </location>
</feature>
<comment type="catalytic activity">
    <reaction evidence="1">
        <text>S-ubiquitinyl-[E2 ubiquitin-conjugating enzyme]-L-cysteine + [acceptor protein]-L-lysine = [E2 ubiquitin-conjugating enzyme]-L-cysteine + N(6)-ubiquitinyl-[acceptor protein]-L-lysine.</text>
        <dbReference type="EC" id="2.3.2.27"/>
    </reaction>
</comment>
<keyword evidence="9" id="KW-0227">DNA damage</keyword>
<dbReference type="Pfam" id="PF00533">
    <property type="entry name" value="BRCT"/>
    <property type="match status" value="2"/>
</dbReference>
<protein>
    <recommendedName>
        <fullName evidence="4">RING-type E3 ubiquitin transferase</fullName>
        <ecNumber evidence="4">2.3.2.27</ecNumber>
    </recommendedName>
</protein>
<dbReference type="Pfam" id="PF12820">
    <property type="entry name" value="BRCT_assoc"/>
    <property type="match status" value="1"/>
</dbReference>
<reference evidence="17" key="1">
    <citation type="submission" date="2019-09" db="EMBL/GenBank/DDBJ databases">
        <title>Bird 10,000 Genomes (B10K) Project - Family phase.</title>
        <authorList>
            <person name="Zhang G."/>
        </authorList>
    </citation>
    <scope>NUCLEOTIDE SEQUENCE</scope>
    <source>
        <strain evidence="17">B10K-DU-008-47</strain>
        <tissue evidence="17">Mixed tissue sample</tissue>
    </source>
</reference>
<feature type="region of interest" description="Disordered" evidence="15">
    <location>
        <begin position="1121"/>
        <end position="1156"/>
    </location>
</feature>
<comment type="caution">
    <text evidence="17">The sequence shown here is derived from an EMBL/GenBank/DDBJ whole genome shotgun (WGS) entry which is preliminary data.</text>
</comment>
<dbReference type="SUPFAM" id="SSF57850">
    <property type="entry name" value="RING/U-box"/>
    <property type="match status" value="1"/>
</dbReference>
<feature type="non-terminal residue" evidence="17">
    <location>
        <position position="1685"/>
    </location>
</feature>
<feature type="region of interest" description="Disordered" evidence="15">
    <location>
        <begin position="903"/>
        <end position="977"/>
    </location>
</feature>
<keyword evidence="11" id="KW-0833">Ubl conjugation pathway</keyword>
<keyword evidence="14" id="KW-0539">Nucleus</keyword>
<dbReference type="GO" id="GO:0008270">
    <property type="term" value="F:zinc ion binding"/>
    <property type="evidence" value="ECO:0007669"/>
    <property type="project" value="UniProtKB-KW"/>
</dbReference>
<dbReference type="GO" id="GO:0003677">
    <property type="term" value="F:DNA binding"/>
    <property type="evidence" value="ECO:0007669"/>
    <property type="project" value="InterPro"/>
</dbReference>
<feature type="region of interest" description="Disordered" evidence="15">
    <location>
        <begin position="641"/>
        <end position="661"/>
    </location>
</feature>
<dbReference type="PANTHER" id="PTHR13763">
    <property type="entry name" value="BREAST CANCER TYPE 1 SUSCEPTIBILITY PROTEIN BRCA1"/>
    <property type="match status" value="1"/>
</dbReference>
<keyword evidence="18" id="KW-1185">Reference proteome</keyword>
<keyword evidence="10" id="KW-0863">Zinc-finger</keyword>
<dbReference type="CDD" id="cd17721">
    <property type="entry name" value="BRCT_BRCA1_rpt2"/>
    <property type="match status" value="1"/>
</dbReference>
<dbReference type="InterPro" id="IPR001357">
    <property type="entry name" value="BRCT_dom"/>
</dbReference>
<evidence type="ECO:0000256" key="7">
    <source>
        <dbReference type="ARBA" id="ARBA00022723"/>
    </source>
</evidence>
<dbReference type="PIRSF" id="PIRSF001734">
    <property type="entry name" value="BRCA1"/>
    <property type="match status" value="1"/>
</dbReference>
<dbReference type="InterPro" id="IPR031099">
    <property type="entry name" value="BRCA1-associated"/>
</dbReference>
<evidence type="ECO:0000256" key="8">
    <source>
        <dbReference type="ARBA" id="ARBA00022737"/>
    </source>
</evidence>
<feature type="compositionally biased region" description="Basic and acidic residues" evidence="15">
    <location>
        <begin position="920"/>
        <end position="952"/>
    </location>
</feature>
<feature type="compositionally biased region" description="Polar residues" evidence="15">
    <location>
        <begin position="1392"/>
        <end position="1420"/>
    </location>
</feature>
<evidence type="ECO:0000256" key="6">
    <source>
        <dbReference type="ARBA" id="ARBA00022679"/>
    </source>
</evidence>
<evidence type="ECO:0000256" key="5">
    <source>
        <dbReference type="ARBA" id="ARBA00022490"/>
    </source>
</evidence>
<evidence type="ECO:0000256" key="2">
    <source>
        <dbReference type="ARBA" id="ARBA00004123"/>
    </source>
</evidence>
<feature type="region of interest" description="Disordered" evidence="15">
    <location>
        <begin position="722"/>
        <end position="794"/>
    </location>
</feature>
<dbReference type="SMART" id="SM00292">
    <property type="entry name" value="BRCT"/>
    <property type="match status" value="2"/>
</dbReference>
<keyword evidence="7" id="KW-0479">Metal-binding</keyword>
<dbReference type="GO" id="GO:0045944">
    <property type="term" value="P:positive regulation of transcription by RNA polymerase II"/>
    <property type="evidence" value="ECO:0007669"/>
    <property type="project" value="TreeGrafter"/>
</dbReference>
<dbReference type="OrthoDB" id="6105938at2759"/>
<dbReference type="GO" id="GO:0000724">
    <property type="term" value="P:double-strand break repair via homologous recombination"/>
    <property type="evidence" value="ECO:0007669"/>
    <property type="project" value="TreeGrafter"/>
</dbReference>
<dbReference type="GO" id="GO:0061630">
    <property type="term" value="F:ubiquitin protein ligase activity"/>
    <property type="evidence" value="ECO:0007669"/>
    <property type="project" value="UniProtKB-EC"/>
</dbReference>
<dbReference type="Gene3D" id="3.40.50.10190">
    <property type="entry name" value="BRCT domain"/>
    <property type="match status" value="2"/>
</dbReference>
<dbReference type="GO" id="GO:0031436">
    <property type="term" value="C:BRCA1-BARD1 complex"/>
    <property type="evidence" value="ECO:0007669"/>
    <property type="project" value="TreeGrafter"/>
</dbReference>
<feature type="compositionally biased region" description="Basic and acidic residues" evidence="15">
    <location>
        <begin position="1378"/>
        <end position="1391"/>
    </location>
</feature>
<keyword evidence="8" id="KW-0677">Repeat</keyword>
<accession>A0A850X5F8</accession>
<feature type="compositionally biased region" description="Polar residues" evidence="15">
    <location>
        <begin position="1123"/>
        <end position="1134"/>
    </location>
</feature>
<organism evidence="17 18">
    <name type="scientific">Piaya cayana</name>
    <name type="common">Common squirrel cuckoo</name>
    <dbReference type="NCBI Taxonomy" id="33601"/>
    <lineage>
        <taxon>Eukaryota</taxon>
        <taxon>Metazoa</taxon>
        <taxon>Chordata</taxon>
        <taxon>Craniata</taxon>
        <taxon>Vertebrata</taxon>
        <taxon>Euteleostomi</taxon>
        <taxon>Archelosauria</taxon>
        <taxon>Archosauria</taxon>
        <taxon>Dinosauria</taxon>
        <taxon>Saurischia</taxon>
        <taxon>Theropoda</taxon>
        <taxon>Coelurosauria</taxon>
        <taxon>Aves</taxon>
        <taxon>Neognathae</taxon>
        <taxon>Neoaves</taxon>
        <taxon>Otidimorphae</taxon>
        <taxon>Cuculiformes</taxon>
        <taxon>Coccyzidae</taxon>
        <taxon>Piaya</taxon>
    </lineage>
</organism>
<evidence type="ECO:0000256" key="15">
    <source>
        <dbReference type="SAM" id="MobiDB-lite"/>
    </source>
</evidence>
<feature type="compositionally biased region" description="Polar residues" evidence="15">
    <location>
        <begin position="330"/>
        <end position="339"/>
    </location>
</feature>
<evidence type="ECO:0000259" key="16">
    <source>
        <dbReference type="PROSITE" id="PS50172"/>
    </source>
</evidence>
<feature type="compositionally biased region" description="Basic and acidic residues" evidence="15">
    <location>
        <begin position="304"/>
        <end position="321"/>
    </location>
</feature>
<comment type="subcellular location">
    <subcellularLocation>
        <location evidence="3">Cytoplasm</location>
    </subcellularLocation>
    <subcellularLocation>
        <location evidence="2">Nucleus</location>
    </subcellularLocation>
</comment>
<feature type="region of interest" description="Disordered" evidence="15">
    <location>
        <begin position="304"/>
        <end position="344"/>
    </location>
</feature>
<evidence type="ECO:0000256" key="14">
    <source>
        <dbReference type="ARBA" id="ARBA00023242"/>
    </source>
</evidence>
<feature type="domain" description="BRCT" evidence="16">
    <location>
        <begin position="1585"/>
        <end position="1684"/>
    </location>
</feature>